<dbReference type="GO" id="GO:0005829">
    <property type="term" value="C:cytosol"/>
    <property type="evidence" value="ECO:0007669"/>
    <property type="project" value="TreeGrafter"/>
</dbReference>
<keyword evidence="5" id="KW-0862">Zinc</keyword>
<evidence type="ECO:0000256" key="5">
    <source>
        <dbReference type="ARBA" id="ARBA00022833"/>
    </source>
</evidence>
<comment type="similarity">
    <text evidence="2">Belongs to the metallo-dependent hydrolases superfamily. Adenosine and AMP deaminases family.</text>
</comment>
<dbReference type="AlphaFoldDB" id="A0A1J0GF21"/>
<dbReference type="EMBL" id="CP015756">
    <property type="protein sequence ID" value="APC39969.1"/>
    <property type="molecule type" value="Genomic_DNA"/>
</dbReference>
<dbReference type="GO" id="GO:0006154">
    <property type="term" value="P:adenosine catabolic process"/>
    <property type="evidence" value="ECO:0007669"/>
    <property type="project" value="TreeGrafter"/>
</dbReference>
<dbReference type="GO" id="GO:0004000">
    <property type="term" value="F:adenosine deaminase activity"/>
    <property type="evidence" value="ECO:0007669"/>
    <property type="project" value="TreeGrafter"/>
</dbReference>
<sequence length="951" mass="112542">MFRHKMDLTLKVCILPFTEYEFYRVDHIEKLSKKIVIKEYREYFNDSLLKCMYNIIHKKQRVENLDEIILLFDKFYPKVELNNSHNNITEYYLNLLSKITKSFISHRNGRIALKYWESSGEEDFIGPYKGINKIALWNSLNRIFTTDLLVVKYLLDNGMKDEVYLNGYYSSIMIEDLQLEQVLKKGVAETHIHKGAAINFYISWQYLMTLTNKTYKSYKEELFIDEVIGKSYGLEYYVISMAIVRVIMTTFIIDNESSHDYEFLNYLKSYHEDDSKLKFLMYMMYKFNSVESEMADSNQGKSHTKKSIQDRAIFELVRDIEQGKEIIKEKYRFFDLWDRLKEKLGIKQGEDLEKNIIEKDILNQLLGVRTVNTATENIFLFKSMRYIEENDQDCFFSKIFWQYIRIKNEVFQLKVQGNLVRGLINFQSYYKRSSTKNIKGYTDKEYWKLIMKNQMQNLHLKKLELRASPGGGGSKEEITGSIKKTITNFFQAYLDIIEEDYVLTEDTKSGEKIYKEVPIVGLVFHMLKVPDENGHEKCWIRYGGKEATELYFRDLQDQYRRQVQAINEIREKFVGLSEYILGIDAASIENNTEPWVFAPIYDEARDSKTHKMIYSNSSRLPRIKNLGFTFHVGEDFRHLVTGIRRVDEVVEHFKFHAGDRIGHGIALGLDVDKWVLNNKIVILPRGEYLENLLWIWGLYKDGKYSTCFDMGYLQQEIMKFAEKIYIQMEGINTYALWKAYRNKFKVFKVLQRFLDCYDDKWSKQECHNHLFCSVVQNTETRIWNEEKLTHAQHCKCYIERMLEPVQIEIKLQDLEMMKHVQKIVASKVSREGIIVETNPSSNVAIGEIESIFHHYIHNLNHVGMNKDENPENSVMISINSDDPSVFNTNVSNEFAYVFYSLQEKGYSREVALLWIDKVRKYGMESSFIDDRGLRTEERIEEIKGIINKLKN</sequence>
<dbReference type="Gene3D" id="3.20.20.140">
    <property type="entry name" value="Metal-dependent hydrolases"/>
    <property type="match status" value="2"/>
</dbReference>
<evidence type="ECO:0000256" key="4">
    <source>
        <dbReference type="ARBA" id="ARBA00022801"/>
    </source>
</evidence>
<evidence type="ECO:0000256" key="1">
    <source>
        <dbReference type="ARBA" id="ARBA00001947"/>
    </source>
</evidence>
<proteinExistence type="inferred from homology"/>
<keyword evidence="4" id="KW-0378">Hydrolase</keyword>
<dbReference type="OrthoDB" id="8772092at2"/>
<organism evidence="6 7">
    <name type="scientific">Clostridium estertheticum subsp. estertheticum</name>
    <dbReference type="NCBI Taxonomy" id="1552"/>
    <lineage>
        <taxon>Bacteria</taxon>
        <taxon>Bacillati</taxon>
        <taxon>Bacillota</taxon>
        <taxon>Clostridia</taxon>
        <taxon>Eubacteriales</taxon>
        <taxon>Clostridiaceae</taxon>
        <taxon>Clostridium</taxon>
    </lineage>
</organism>
<dbReference type="InterPro" id="IPR032466">
    <property type="entry name" value="Metal_Hydrolase"/>
</dbReference>
<name>A0A1J0GF21_9CLOT</name>
<dbReference type="PANTHER" id="PTHR11409">
    <property type="entry name" value="ADENOSINE DEAMINASE"/>
    <property type="match status" value="1"/>
</dbReference>
<comment type="cofactor">
    <cofactor evidence="1">
        <name>Zn(2+)</name>
        <dbReference type="ChEBI" id="CHEBI:29105"/>
    </cofactor>
</comment>
<accession>A0A1J0GF21</accession>
<dbReference type="InterPro" id="IPR006330">
    <property type="entry name" value="Ado/ade_deaminase"/>
</dbReference>
<evidence type="ECO:0000313" key="7">
    <source>
        <dbReference type="Proteomes" id="UP000182569"/>
    </source>
</evidence>
<reference evidence="7" key="1">
    <citation type="journal article" date="2016" name="Front. Microbiol.">
        <title>Complete Genome Sequence of Clostridium estertheticum DSM 8809, a Microbe Identified in Spoiled Vacuum Packed Beef.</title>
        <authorList>
            <person name="Yu Z."/>
            <person name="Gunn L."/>
            <person name="Brennan E."/>
            <person name="Reid R."/>
            <person name="Wall P.G."/>
            <person name="Gaora O.P."/>
            <person name="Hurley D."/>
            <person name="Bolton D."/>
            <person name="Fanning S."/>
        </authorList>
    </citation>
    <scope>NUCLEOTIDE SEQUENCE [LARGE SCALE GENOMIC DNA]</scope>
    <source>
        <strain evidence="7">DSM 8809</strain>
    </source>
</reference>
<evidence type="ECO:0008006" key="8">
    <source>
        <dbReference type="Google" id="ProtNLM"/>
    </source>
</evidence>
<dbReference type="PANTHER" id="PTHR11409:SF43">
    <property type="entry name" value="ADENOSINE DEAMINASE"/>
    <property type="match status" value="1"/>
</dbReference>
<evidence type="ECO:0000256" key="2">
    <source>
        <dbReference type="ARBA" id="ARBA00006676"/>
    </source>
</evidence>
<dbReference type="Proteomes" id="UP000182569">
    <property type="component" value="Chromosome"/>
</dbReference>
<gene>
    <name evidence="6" type="ORF">A7L45_07750</name>
</gene>
<evidence type="ECO:0000313" key="6">
    <source>
        <dbReference type="EMBL" id="APC39969.1"/>
    </source>
</evidence>
<dbReference type="KEGG" id="ceu:A7L45_07750"/>
<dbReference type="PROSITE" id="PS00485">
    <property type="entry name" value="A_DEAMINASE"/>
    <property type="match status" value="1"/>
</dbReference>
<protein>
    <recommendedName>
        <fullName evidence="8">Adenosine deaminase domain-containing protein</fullName>
    </recommendedName>
</protein>
<dbReference type="InterPro" id="IPR006650">
    <property type="entry name" value="A/AMP_deam_AS"/>
</dbReference>
<keyword evidence="3" id="KW-0479">Metal-binding</keyword>
<dbReference type="SUPFAM" id="SSF51556">
    <property type="entry name" value="Metallo-dependent hydrolases"/>
    <property type="match status" value="1"/>
</dbReference>
<dbReference type="GO" id="GO:0009168">
    <property type="term" value="P:purine ribonucleoside monophosphate biosynthetic process"/>
    <property type="evidence" value="ECO:0007669"/>
    <property type="project" value="InterPro"/>
</dbReference>
<evidence type="ECO:0000256" key="3">
    <source>
        <dbReference type="ARBA" id="ARBA00022723"/>
    </source>
</evidence>
<dbReference type="GO" id="GO:0046103">
    <property type="term" value="P:inosine biosynthetic process"/>
    <property type="evidence" value="ECO:0007669"/>
    <property type="project" value="TreeGrafter"/>
</dbReference>
<keyword evidence="7" id="KW-1185">Reference proteome</keyword>
<dbReference type="GO" id="GO:0046872">
    <property type="term" value="F:metal ion binding"/>
    <property type="evidence" value="ECO:0007669"/>
    <property type="project" value="UniProtKB-KW"/>
</dbReference>
<dbReference type="GO" id="GO:0043103">
    <property type="term" value="P:hypoxanthine salvage"/>
    <property type="evidence" value="ECO:0007669"/>
    <property type="project" value="TreeGrafter"/>
</dbReference>
<dbReference type="STRING" id="1552.A7L45_07750"/>